<keyword evidence="11 14" id="KW-0472">Membrane</keyword>
<accession>A0ABU9TN76</accession>
<dbReference type="PROSITE" id="PS50110">
    <property type="entry name" value="RESPONSE_REGULATORY"/>
    <property type="match status" value="1"/>
</dbReference>
<evidence type="ECO:0000256" key="11">
    <source>
        <dbReference type="ARBA" id="ARBA00023136"/>
    </source>
</evidence>
<dbReference type="Pfam" id="PF00989">
    <property type="entry name" value="PAS"/>
    <property type="match status" value="1"/>
</dbReference>
<dbReference type="PROSITE" id="PS50112">
    <property type="entry name" value="PAS"/>
    <property type="match status" value="2"/>
</dbReference>
<feature type="transmembrane region" description="Helical" evidence="14">
    <location>
        <begin position="59"/>
        <end position="83"/>
    </location>
</feature>
<feature type="domain" description="Response regulatory" evidence="16">
    <location>
        <begin position="780"/>
        <end position="899"/>
    </location>
</feature>
<dbReference type="SUPFAM" id="SSF55874">
    <property type="entry name" value="ATPase domain of HSP90 chaperone/DNA topoisomerase II/histidine kinase"/>
    <property type="match status" value="1"/>
</dbReference>
<name>A0ABU9TN76_9GAMM</name>
<dbReference type="SMART" id="SM00388">
    <property type="entry name" value="HisKA"/>
    <property type="match status" value="1"/>
</dbReference>
<dbReference type="PRINTS" id="PR00344">
    <property type="entry name" value="BCTRLSENSOR"/>
</dbReference>
<dbReference type="SMART" id="SM00086">
    <property type="entry name" value="PAC"/>
    <property type="match status" value="2"/>
</dbReference>
<feature type="domain" description="PAS" evidence="17">
    <location>
        <begin position="270"/>
        <end position="340"/>
    </location>
</feature>
<dbReference type="PANTHER" id="PTHR45339:SF1">
    <property type="entry name" value="HYBRID SIGNAL TRANSDUCTION HISTIDINE KINASE J"/>
    <property type="match status" value="1"/>
</dbReference>
<comment type="caution">
    <text evidence="21">The sequence shown here is derived from an EMBL/GenBank/DDBJ whole genome shotgun (WGS) entry which is preliminary data.</text>
</comment>
<feature type="transmembrane region" description="Helical" evidence="14">
    <location>
        <begin position="191"/>
        <end position="215"/>
    </location>
</feature>
<feature type="domain" description="PAS" evidence="17">
    <location>
        <begin position="398"/>
        <end position="470"/>
    </location>
</feature>
<evidence type="ECO:0000256" key="3">
    <source>
        <dbReference type="ARBA" id="ARBA00012438"/>
    </source>
</evidence>
<feature type="domain" description="Histidine kinase" evidence="15">
    <location>
        <begin position="543"/>
        <end position="760"/>
    </location>
</feature>
<evidence type="ECO:0000256" key="12">
    <source>
        <dbReference type="PROSITE-ProRule" id="PRU00110"/>
    </source>
</evidence>
<dbReference type="InterPro" id="IPR013767">
    <property type="entry name" value="PAS_fold"/>
</dbReference>
<dbReference type="NCBIfam" id="TIGR00229">
    <property type="entry name" value="sensory_box"/>
    <property type="match status" value="2"/>
</dbReference>
<comment type="subcellular location">
    <subcellularLocation>
        <location evidence="2">Cell membrane</location>
        <topology evidence="2">Multi-pass membrane protein</topology>
    </subcellularLocation>
</comment>
<dbReference type="CDD" id="cd00130">
    <property type="entry name" value="PAS"/>
    <property type="match status" value="2"/>
</dbReference>
<feature type="domain" description="PAC" evidence="18">
    <location>
        <begin position="473"/>
        <end position="525"/>
    </location>
</feature>
<evidence type="ECO:0000256" key="6">
    <source>
        <dbReference type="ARBA" id="ARBA00022692"/>
    </source>
</evidence>
<dbReference type="PROSITE" id="PS50113">
    <property type="entry name" value="PAC"/>
    <property type="match status" value="1"/>
</dbReference>
<dbReference type="PROSITE" id="PS50924">
    <property type="entry name" value="MHYT"/>
    <property type="match status" value="1"/>
</dbReference>
<feature type="domain" description="MHYT" evidence="20">
    <location>
        <begin position="22"/>
        <end position="219"/>
    </location>
</feature>
<dbReference type="InterPro" id="IPR011006">
    <property type="entry name" value="CheY-like_superfamily"/>
</dbReference>
<dbReference type="SUPFAM" id="SSF55785">
    <property type="entry name" value="PYP-like sensor domain (PAS domain)"/>
    <property type="match status" value="2"/>
</dbReference>
<feature type="transmembrane region" description="Helical" evidence="14">
    <location>
        <begin position="156"/>
        <end position="179"/>
    </location>
</feature>
<keyword evidence="22" id="KW-1185">Reference proteome</keyword>
<sequence length="1115" mass="124120">MMDWLVELFRYPSDNLLVSGTYDLTLVGLSVALAIFSSFMALQLVSQTEDFTSPFQRKLALLAGSFALGCGVWSMHFIGMLAFDLCTTVDYDWKLTIISMLPSIAASWVALNIIAKPNATNVELVIGGSLVGAGIGIMHYVGMEAMQMAPLLRYDATYFVLSIACAVTLAILSLSVRFGIRRFHRFQLSELNLNVISAIIMGLAISGMHYIGMLAARFVSYGELIKGDSSTDSALLSTGIAIIVLFTTFFVLGVNLVIKYRDASFNSRSNEKRLKAIMETAVDGVITINAHGFIMDANNAVTTILGWKPDELTGKNVSILTPPEIAHQHDSFLERYLKTHEAKIIGKGREVEALHKLGHRVPIRLAIGHVQLPNEDFFVGFISDISARLDMEKNIRENEEKFRTLIGNIPGAAYRCNCDKDWHMQFVSDAVEGITGYSAEEFLEQNNNVSFGHIIHPDDVELTNGVIETAEGFQVEYRIYHKDGSIRWVLDAGICIRDEQGEIVCLDGFLMDITERKLMEHQLLQEKDRAERATAIKSEFLANMSHEIRTPMNAILGFSEILLDSDLSNDQRKHLCIISNAAHSLLHLIDDILDSAKMEKGKLTLEHLHFSLRQQLDLVISTMWVQARKKSLALELEIDPEIEDFYVGAPDRIRQVLINLIGNAIKFTKQGRVILQVVRAEKDFIHFKISDTGIGISADRLEHIFDPFTQADASMTRRFGGTGLGTSISKQLVELMGGSISVSSVVGEGSCFEFSIPLAVGDADKAAKENTQTVLLEPMSMLIADDIKQNRELLKLYFGRQGHRITTASDGECATKLMKQQQFDVVLMDVQMPIIDGHMAARIVREWEKQQNRPPVPIIALTASVLEEDKVAAREAGMDGFASKPVNFNELTAEIARLTGKSLRTVDTEQDFSAAESSGLINMQEALNLWQENSIYIKELSLFLQQNSNLIATLNDLLTSKDASALLQKTHSLRGIAGNLAIRKLEEQFLLLEDAVTQQQFEVCVAIIERVSQLYADLQVEYDNLRKQFNNAPVNDMDAIAPSTDRTSFKESILDLIDIAKASEFDEGALNLLMKHADARNKQRVLAVQRAFDDFDFDVALSLLQDLASDLQDKE</sequence>
<dbReference type="SMART" id="SM00387">
    <property type="entry name" value="HATPase_c"/>
    <property type="match status" value="1"/>
</dbReference>
<evidence type="ECO:0000256" key="9">
    <source>
        <dbReference type="ARBA" id="ARBA00022989"/>
    </source>
</evidence>
<dbReference type="SUPFAM" id="SSF47384">
    <property type="entry name" value="Homodimeric domain of signal transducing histidine kinase"/>
    <property type="match status" value="1"/>
</dbReference>
<keyword evidence="6 14" id="KW-0812">Transmembrane</keyword>
<dbReference type="SUPFAM" id="SSF52172">
    <property type="entry name" value="CheY-like"/>
    <property type="match status" value="1"/>
</dbReference>
<dbReference type="CDD" id="cd00082">
    <property type="entry name" value="HisKA"/>
    <property type="match status" value="1"/>
</dbReference>
<evidence type="ECO:0000259" key="17">
    <source>
        <dbReference type="PROSITE" id="PS50112"/>
    </source>
</evidence>
<dbReference type="InterPro" id="IPR036641">
    <property type="entry name" value="HPT_dom_sf"/>
</dbReference>
<protein>
    <recommendedName>
        <fullName evidence="3">histidine kinase</fullName>
        <ecNumber evidence="3">2.7.13.3</ecNumber>
    </recommendedName>
</protein>
<dbReference type="InterPro" id="IPR013655">
    <property type="entry name" value="PAS_fold_3"/>
</dbReference>
<keyword evidence="7" id="KW-0547">Nucleotide-binding</keyword>
<dbReference type="EMBL" id="JBBMRA010000001">
    <property type="protein sequence ID" value="MEM5535169.1"/>
    <property type="molecule type" value="Genomic_DNA"/>
</dbReference>
<dbReference type="InterPro" id="IPR001610">
    <property type="entry name" value="PAC"/>
</dbReference>
<dbReference type="InterPro" id="IPR036097">
    <property type="entry name" value="HisK_dim/P_sf"/>
</dbReference>
<evidence type="ECO:0000256" key="14">
    <source>
        <dbReference type="PROSITE-ProRule" id="PRU00244"/>
    </source>
</evidence>
<dbReference type="InterPro" id="IPR005467">
    <property type="entry name" value="His_kinase_dom"/>
</dbReference>
<dbReference type="SUPFAM" id="SSF47226">
    <property type="entry name" value="Histidine-containing phosphotransfer domain, HPT domain"/>
    <property type="match status" value="1"/>
</dbReference>
<feature type="transmembrane region" description="Helical" evidence="14">
    <location>
        <begin position="95"/>
        <end position="115"/>
    </location>
</feature>
<dbReference type="InterPro" id="IPR003594">
    <property type="entry name" value="HATPase_dom"/>
</dbReference>
<dbReference type="PROSITE" id="PS50894">
    <property type="entry name" value="HPT"/>
    <property type="match status" value="1"/>
</dbReference>
<evidence type="ECO:0000256" key="8">
    <source>
        <dbReference type="ARBA" id="ARBA00022840"/>
    </source>
</evidence>
<dbReference type="Gene3D" id="3.30.450.20">
    <property type="entry name" value="PAS domain"/>
    <property type="match status" value="2"/>
</dbReference>
<feature type="transmembrane region" description="Helical" evidence="14">
    <location>
        <begin position="235"/>
        <end position="258"/>
    </location>
</feature>
<dbReference type="InterPro" id="IPR000014">
    <property type="entry name" value="PAS"/>
</dbReference>
<keyword evidence="9 14" id="KW-1133">Transmembrane helix</keyword>
<dbReference type="Gene3D" id="1.10.287.130">
    <property type="match status" value="1"/>
</dbReference>
<dbReference type="Gene3D" id="1.20.120.160">
    <property type="entry name" value="HPT domain"/>
    <property type="match status" value="1"/>
</dbReference>
<dbReference type="Pfam" id="PF08447">
    <property type="entry name" value="PAS_3"/>
    <property type="match status" value="1"/>
</dbReference>
<comment type="catalytic activity">
    <reaction evidence="1">
        <text>ATP + protein L-histidine = ADP + protein N-phospho-L-histidine.</text>
        <dbReference type="EC" id="2.7.13.3"/>
    </reaction>
</comment>
<evidence type="ECO:0000259" key="19">
    <source>
        <dbReference type="PROSITE" id="PS50894"/>
    </source>
</evidence>
<dbReference type="Pfam" id="PF00512">
    <property type="entry name" value="HisKA"/>
    <property type="match status" value="1"/>
</dbReference>
<evidence type="ECO:0000256" key="7">
    <source>
        <dbReference type="ARBA" id="ARBA00022741"/>
    </source>
</evidence>
<dbReference type="InterPro" id="IPR004358">
    <property type="entry name" value="Sig_transdc_His_kin-like_C"/>
</dbReference>
<dbReference type="RefSeq" id="WP_342853558.1">
    <property type="nucleotide sequence ID" value="NZ_JBBMRA010000001.1"/>
</dbReference>
<evidence type="ECO:0000259" key="16">
    <source>
        <dbReference type="PROSITE" id="PS50110"/>
    </source>
</evidence>
<gene>
    <name evidence="21" type="ORF">WNY58_02075</name>
</gene>
<dbReference type="Pfam" id="PF03707">
    <property type="entry name" value="MHYT"/>
    <property type="match status" value="3"/>
</dbReference>
<dbReference type="InterPro" id="IPR036890">
    <property type="entry name" value="HATPase_C_sf"/>
</dbReference>
<dbReference type="Gene3D" id="3.40.50.2300">
    <property type="match status" value="1"/>
</dbReference>
<dbReference type="Gene3D" id="3.30.565.10">
    <property type="entry name" value="Histidine kinase-like ATPase, C-terminal domain"/>
    <property type="match status" value="1"/>
</dbReference>
<feature type="modified residue" description="Phosphohistidine" evidence="12">
    <location>
        <position position="971"/>
    </location>
</feature>
<keyword evidence="8" id="KW-0067">ATP-binding</keyword>
<feature type="transmembrane region" description="Helical" evidence="14">
    <location>
        <begin position="122"/>
        <end position="141"/>
    </location>
</feature>
<dbReference type="SMART" id="SM00091">
    <property type="entry name" value="PAS"/>
    <property type="match status" value="2"/>
</dbReference>
<dbReference type="InterPro" id="IPR005330">
    <property type="entry name" value="MHYT_dom"/>
</dbReference>
<dbReference type="CDD" id="cd17546">
    <property type="entry name" value="REC_hyHK_CKI1_RcsC-like"/>
    <property type="match status" value="1"/>
</dbReference>
<dbReference type="Pfam" id="PF02518">
    <property type="entry name" value="HATPase_c"/>
    <property type="match status" value="1"/>
</dbReference>
<dbReference type="Pfam" id="PF00072">
    <property type="entry name" value="Response_reg"/>
    <property type="match status" value="1"/>
</dbReference>
<keyword evidence="10" id="KW-0902">Two-component regulatory system</keyword>
<evidence type="ECO:0000256" key="13">
    <source>
        <dbReference type="PROSITE-ProRule" id="PRU00169"/>
    </source>
</evidence>
<dbReference type="Proteomes" id="UP001449225">
    <property type="component" value="Unassembled WGS sequence"/>
</dbReference>
<evidence type="ECO:0000259" key="15">
    <source>
        <dbReference type="PROSITE" id="PS50109"/>
    </source>
</evidence>
<keyword evidence="4" id="KW-1003">Cell membrane</keyword>
<feature type="modified residue" description="4-aspartylphosphate" evidence="13">
    <location>
        <position position="829"/>
    </location>
</feature>
<dbReference type="InterPro" id="IPR003661">
    <property type="entry name" value="HisK_dim/P_dom"/>
</dbReference>
<dbReference type="EC" id="2.7.13.3" evidence="3"/>
<evidence type="ECO:0000259" key="20">
    <source>
        <dbReference type="PROSITE" id="PS50924"/>
    </source>
</evidence>
<dbReference type="CDD" id="cd16922">
    <property type="entry name" value="HATPase_EvgS-ArcB-TorS-like"/>
    <property type="match status" value="1"/>
</dbReference>
<dbReference type="PANTHER" id="PTHR45339">
    <property type="entry name" value="HYBRID SIGNAL TRANSDUCTION HISTIDINE KINASE J"/>
    <property type="match status" value="1"/>
</dbReference>
<evidence type="ECO:0000256" key="10">
    <source>
        <dbReference type="ARBA" id="ARBA00023012"/>
    </source>
</evidence>
<evidence type="ECO:0000256" key="2">
    <source>
        <dbReference type="ARBA" id="ARBA00004651"/>
    </source>
</evidence>
<proteinExistence type="predicted"/>
<dbReference type="InterPro" id="IPR008207">
    <property type="entry name" value="Sig_transdc_His_kin_Hpt_dom"/>
</dbReference>
<reference evidence="21 22" key="1">
    <citation type="submission" date="2024-03" db="EMBL/GenBank/DDBJ databases">
        <title>Community enrichment and isolation of bacterial strains for fucoidan degradation.</title>
        <authorList>
            <person name="Sichert A."/>
        </authorList>
    </citation>
    <scope>NUCLEOTIDE SEQUENCE [LARGE SCALE GENOMIC DNA]</scope>
    <source>
        <strain evidence="21 22">AS76</strain>
    </source>
</reference>
<feature type="transmembrane region" description="Helical" evidence="14">
    <location>
        <begin position="20"/>
        <end position="39"/>
    </location>
</feature>
<keyword evidence="5 13" id="KW-0597">Phosphoprotein</keyword>
<evidence type="ECO:0000313" key="22">
    <source>
        <dbReference type="Proteomes" id="UP001449225"/>
    </source>
</evidence>
<organism evidence="21 22">
    <name type="scientific">Neptuniibacter pectenicola</name>
    <dbReference type="NCBI Taxonomy" id="1806669"/>
    <lineage>
        <taxon>Bacteria</taxon>
        <taxon>Pseudomonadati</taxon>
        <taxon>Pseudomonadota</taxon>
        <taxon>Gammaproteobacteria</taxon>
        <taxon>Oceanospirillales</taxon>
        <taxon>Oceanospirillaceae</taxon>
        <taxon>Neptuniibacter</taxon>
    </lineage>
</organism>
<dbReference type="PROSITE" id="PS50109">
    <property type="entry name" value="HIS_KIN"/>
    <property type="match status" value="1"/>
</dbReference>
<evidence type="ECO:0000259" key="18">
    <source>
        <dbReference type="PROSITE" id="PS50113"/>
    </source>
</evidence>
<dbReference type="InterPro" id="IPR001789">
    <property type="entry name" value="Sig_transdc_resp-reg_receiver"/>
</dbReference>
<dbReference type="InterPro" id="IPR035965">
    <property type="entry name" value="PAS-like_dom_sf"/>
</dbReference>
<dbReference type="SMART" id="SM00448">
    <property type="entry name" value="REC"/>
    <property type="match status" value="1"/>
</dbReference>
<evidence type="ECO:0000256" key="5">
    <source>
        <dbReference type="ARBA" id="ARBA00022553"/>
    </source>
</evidence>
<evidence type="ECO:0000256" key="1">
    <source>
        <dbReference type="ARBA" id="ARBA00000085"/>
    </source>
</evidence>
<evidence type="ECO:0000256" key="4">
    <source>
        <dbReference type="ARBA" id="ARBA00022475"/>
    </source>
</evidence>
<evidence type="ECO:0000313" key="21">
    <source>
        <dbReference type="EMBL" id="MEM5535169.1"/>
    </source>
</evidence>
<dbReference type="Pfam" id="PF01627">
    <property type="entry name" value="Hpt"/>
    <property type="match status" value="1"/>
</dbReference>
<feature type="domain" description="HPt" evidence="19">
    <location>
        <begin position="932"/>
        <end position="1028"/>
    </location>
</feature>
<dbReference type="InterPro" id="IPR000700">
    <property type="entry name" value="PAS-assoc_C"/>
</dbReference>